<proteinExistence type="inferred from homology"/>
<evidence type="ECO:0000259" key="5">
    <source>
        <dbReference type="Pfam" id="PF04542"/>
    </source>
</evidence>
<dbReference type="NCBIfam" id="TIGR02937">
    <property type="entry name" value="sigma70-ECF"/>
    <property type="match status" value="1"/>
</dbReference>
<feature type="domain" description="RNA polymerase sigma factor 70 region 4 type 2" evidence="6">
    <location>
        <begin position="129"/>
        <end position="179"/>
    </location>
</feature>
<keyword evidence="8" id="KW-1185">Reference proteome</keyword>
<dbReference type="AlphaFoldDB" id="A0A1H4BBM5"/>
<keyword evidence="2" id="KW-0805">Transcription regulation</keyword>
<evidence type="ECO:0000256" key="2">
    <source>
        <dbReference type="ARBA" id="ARBA00023015"/>
    </source>
</evidence>
<sequence>MSTLLTVASETDIDLINRVLNGEQAVYEQLIRRHNASLFRIGMSILQNDADVEDMMQTTYINAWQHLASFRNEAAFGTWLKRIMINECNQLLRKRKQQLQEDLSQHDAATQNIKESPENAVLNKELSVAMQKALLLLPEKYRAVFLLRVVENLSVAQTAEILAISQVNVKVRLIRAKLMLKEKVSNYYKNDLVFPFHLIRCDRIVNHLLNELNIKR</sequence>
<keyword evidence="3" id="KW-0731">Sigma factor</keyword>
<dbReference type="InterPro" id="IPR039425">
    <property type="entry name" value="RNA_pol_sigma-70-like"/>
</dbReference>
<dbReference type="InterPro" id="IPR014284">
    <property type="entry name" value="RNA_pol_sigma-70_dom"/>
</dbReference>
<dbReference type="Pfam" id="PF04542">
    <property type="entry name" value="Sigma70_r2"/>
    <property type="match status" value="1"/>
</dbReference>
<dbReference type="InterPro" id="IPR013324">
    <property type="entry name" value="RNA_pol_sigma_r3/r4-like"/>
</dbReference>
<evidence type="ECO:0000256" key="3">
    <source>
        <dbReference type="ARBA" id="ARBA00023082"/>
    </source>
</evidence>
<keyword evidence="4" id="KW-0804">Transcription</keyword>
<dbReference type="GO" id="GO:0006352">
    <property type="term" value="P:DNA-templated transcription initiation"/>
    <property type="evidence" value="ECO:0007669"/>
    <property type="project" value="InterPro"/>
</dbReference>
<dbReference type="EMBL" id="FNRL01000007">
    <property type="protein sequence ID" value="SEA45527.1"/>
    <property type="molecule type" value="Genomic_DNA"/>
</dbReference>
<feature type="domain" description="RNA polymerase sigma-70 region 2" evidence="5">
    <location>
        <begin position="30"/>
        <end position="96"/>
    </location>
</feature>
<dbReference type="CDD" id="cd06171">
    <property type="entry name" value="Sigma70_r4"/>
    <property type="match status" value="1"/>
</dbReference>
<dbReference type="GO" id="GO:0003677">
    <property type="term" value="F:DNA binding"/>
    <property type="evidence" value="ECO:0007669"/>
    <property type="project" value="InterPro"/>
</dbReference>
<evidence type="ECO:0000256" key="1">
    <source>
        <dbReference type="ARBA" id="ARBA00010641"/>
    </source>
</evidence>
<protein>
    <submittedName>
        <fullName evidence="7">RNA polymerase sigma-70 factor, ECF subfamily</fullName>
    </submittedName>
</protein>
<accession>A0A1H4BBM5</accession>
<dbReference type="OrthoDB" id="1027298at2"/>
<dbReference type="PANTHER" id="PTHR43133:SF51">
    <property type="entry name" value="RNA POLYMERASE SIGMA FACTOR"/>
    <property type="match status" value="1"/>
</dbReference>
<reference evidence="8" key="1">
    <citation type="submission" date="2016-10" db="EMBL/GenBank/DDBJ databases">
        <authorList>
            <person name="Varghese N."/>
            <person name="Submissions S."/>
        </authorList>
    </citation>
    <scope>NUCLEOTIDE SEQUENCE [LARGE SCALE GENOMIC DNA]</scope>
    <source>
        <strain evidence="8">DSM 23920</strain>
    </source>
</reference>
<evidence type="ECO:0000256" key="4">
    <source>
        <dbReference type="ARBA" id="ARBA00023163"/>
    </source>
</evidence>
<evidence type="ECO:0000313" key="8">
    <source>
        <dbReference type="Proteomes" id="UP000199656"/>
    </source>
</evidence>
<dbReference type="InterPro" id="IPR013325">
    <property type="entry name" value="RNA_pol_sigma_r2"/>
</dbReference>
<comment type="similarity">
    <text evidence="1">Belongs to the sigma-70 factor family. ECF subfamily.</text>
</comment>
<dbReference type="GO" id="GO:0016987">
    <property type="term" value="F:sigma factor activity"/>
    <property type="evidence" value="ECO:0007669"/>
    <property type="project" value="UniProtKB-KW"/>
</dbReference>
<dbReference type="Gene3D" id="1.10.1740.10">
    <property type="match status" value="1"/>
</dbReference>
<dbReference type="PANTHER" id="PTHR43133">
    <property type="entry name" value="RNA POLYMERASE ECF-TYPE SIGMA FACTO"/>
    <property type="match status" value="1"/>
</dbReference>
<dbReference type="RefSeq" id="WP_089761215.1">
    <property type="nucleotide sequence ID" value="NZ_BKAT01000037.1"/>
</dbReference>
<name>A0A1H4BBM5_9BACT</name>
<organism evidence="7 8">
    <name type="scientific">Chitinophaga terrae</name>
    <name type="common">ex Kim and Jung 2007</name>
    <dbReference type="NCBI Taxonomy" id="408074"/>
    <lineage>
        <taxon>Bacteria</taxon>
        <taxon>Pseudomonadati</taxon>
        <taxon>Bacteroidota</taxon>
        <taxon>Chitinophagia</taxon>
        <taxon>Chitinophagales</taxon>
        <taxon>Chitinophagaceae</taxon>
        <taxon>Chitinophaga</taxon>
    </lineage>
</organism>
<dbReference type="Gene3D" id="1.10.10.10">
    <property type="entry name" value="Winged helix-like DNA-binding domain superfamily/Winged helix DNA-binding domain"/>
    <property type="match status" value="1"/>
</dbReference>
<dbReference type="InterPro" id="IPR013249">
    <property type="entry name" value="RNA_pol_sigma70_r4_t2"/>
</dbReference>
<dbReference type="Pfam" id="PF08281">
    <property type="entry name" value="Sigma70_r4_2"/>
    <property type="match status" value="1"/>
</dbReference>
<gene>
    <name evidence="7" type="ORF">SAMN05660909_02028</name>
</gene>
<dbReference type="Proteomes" id="UP000199656">
    <property type="component" value="Unassembled WGS sequence"/>
</dbReference>
<evidence type="ECO:0000259" key="6">
    <source>
        <dbReference type="Pfam" id="PF08281"/>
    </source>
</evidence>
<dbReference type="InterPro" id="IPR036388">
    <property type="entry name" value="WH-like_DNA-bd_sf"/>
</dbReference>
<dbReference type="STRING" id="408074.SAMN05660909_02028"/>
<dbReference type="SUPFAM" id="SSF88946">
    <property type="entry name" value="Sigma2 domain of RNA polymerase sigma factors"/>
    <property type="match status" value="1"/>
</dbReference>
<dbReference type="InterPro" id="IPR007627">
    <property type="entry name" value="RNA_pol_sigma70_r2"/>
</dbReference>
<dbReference type="SUPFAM" id="SSF88659">
    <property type="entry name" value="Sigma3 and sigma4 domains of RNA polymerase sigma factors"/>
    <property type="match status" value="1"/>
</dbReference>
<evidence type="ECO:0000313" key="7">
    <source>
        <dbReference type="EMBL" id="SEA45527.1"/>
    </source>
</evidence>